<protein>
    <submittedName>
        <fullName evidence="2">DNA mismatch repair protein MutT</fullName>
    </submittedName>
    <submittedName>
        <fullName evidence="3">NUDIX hydrolase</fullName>
    </submittedName>
</protein>
<dbReference type="Proteomes" id="UP000182367">
    <property type="component" value="Unassembled WGS sequence"/>
</dbReference>
<dbReference type="InterPro" id="IPR036390">
    <property type="entry name" value="WH_DNA-bd_sf"/>
</dbReference>
<dbReference type="EMBL" id="LVEO01000012">
    <property type="protein sequence ID" value="OCB72717.1"/>
    <property type="molecule type" value="Genomic_DNA"/>
</dbReference>
<dbReference type="SUPFAM" id="SSF55811">
    <property type="entry name" value="Nudix"/>
    <property type="match status" value="1"/>
</dbReference>
<reference evidence="5" key="1">
    <citation type="submission" date="2016-03" db="EMBL/GenBank/DDBJ databases">
        <title>Draft genome sequence of Paenibacillus glacialis DSM 22343.</title>
        <authorList>
            <person name="Shin S.-K."/>
            <person name="Yi H."/>
        </authorList>
    </citation>
    <scope>NUCLEOTIDE SEQUENCE [LARGE SCALE GENOMIC DNA]</scope>
    <source>
        <strain evidence="5">NBRC 105008</strain>
    </source>
</reference>
<dbReference type="InterPro" id="IPR036388">
    <property type="entry name" value="WH-like_DNA-bd_sf"/>
</dbReference>
<dbReference type="InterPro" id="IPR015797">
    <property type="entry name" value="NUDIX_hydrolase-like_dom_sf"/>
</dbReference>
<feature type="domain" description="NrtR DNA-binding winged helix" evidence="1">
    <location>
        <begin position="173"/>
        <end position="233"/>
    </location>
</feature>
<name>A0A1B9DSP3_9FLAO</name>
<sequence length="250" mass="29169">MSLIQNRKVEIIPNISVDCVIFGFDNTTKSLNVLLIERVLKLENTKDAIVNDYVLKGFHTYENETIDDTANRVLKELTGLDNLYKKQFNVFGDPNRLKNEKDVIWAESEHFSERTITIAYYILLPTDIVQLENQYNPQWFPVNQLPELGFDHEKIIAEAYADLKEDALSKPIVFELLADKFTIKDLQDAYEAILGVEIDNRNFRRKLITKKYIIALDEKQTGVSKKPSQLYMFSKDVYQKIYKESYLINI</sequence>
<dbReference type="GO" id="GO:0016787">
    <property type="term" value="F:hydrolase activity"/>
    <property type="evidence" value="ECO:0007669"/>
    <property type="project" value="UniProtKB-KW"/>
</dbReference>
<dbReference type="AlphaFoldDB" id="A0A1B9DSP3"/>
<dbReference type="Pfam" id="PF21906">
    <property type="entry name" value="WHD_NrtR"/>
    <property type="match status" value="1"/>
</dbReference>
<dbReference type="EMBL" id="FNEO01000007">
    <property type="protein sequence ID" value="SDJ81175.1"/>
    <property type="molecule type" value="Genomic_DNA"/>
</dbReference>
<dbReference type="EMBL" id="BJVF01000006">
    <property type="protein sequence ID" value="GEL11804.1"/>
    <property type="molecule type" value="Genomic_DNA"/>
</dbReference>
<keyword evidence="6" id="KW-1185">Reference proteome</keyword>
<evidence type="ECO:0000313" key="7">
    <source>
        <dbReference type="Proteomes" id="UP000321579"/>
    </source>
</evidence>
<keyword evidence="3" id="KW-0378">Hydrolase</keyword>
<dbReference type="Gene3D" id="1.10.10.10">
    <property type="entry name" value="Winged helix-like DNA-binding domain superfamily/Winged helix DNA-binding domain"/>
    <property type="match status" value="1"/>
</dbReference>
<evidence type="ECO:0000313" key="3">
    <source>
        <dbReference type="EMBL" id="OCB72717.1"/>
    </source>
</evidence>
<comment type="caution">
    <text evidence="3">The sequence shown here is derived from an EMBL/GenBank/DDBJ whole genome shotgun (WGS) entry which is preliminary data.</text>
</comment>
<dbReference type="PANTHER" id="PTHR43736:SF4">
    <property type="entry name" value="SLR1690 PROTEIN"/>
    <property type="match status" value="1"/>
</dbReference>
<gene>
    <name evidence="3" type="ORF">FBGL_05180</name>
    <name evidence="2" type="ORF">FGL01_25430</name>
    <name evidence="4" type="ORF">SAMN05192550_2821</name>
</gene>
<evidence type="ECO:0000313" key="4">
    <source>
        <dbReference type="EMBL" id="SDJ81175.1"/>
    </source>
</evidence>
<dbReference type="STRING" id="551990.SAMN05192550_2821"/>
<evidence type="ECO:0000313" key="6">
    <source>
        <dbReference type="Proteomes" id="UP000182367"/>
    </source>
</evidence>
<reference evidence="4 6" key="3">
    <citation type="submission" date="2016-10" db="EMBL/GenBank/DDBJ databases">
        <authorList>
            <person name="Varghese N."/>
            <person name="Submissions S."/>
        </authorList>
    </citation>
    <scope>NUCLEOTIDE SEQUENCE [LARGE SCALE GENOMIC DNA]</scope>
    <source>
        <strain evidence="4 6">Gm-149</strain>
    </source>
</reference>
<dbReference type="Gene3D" id="3.90.79.10">
    <property type="entry name" value="Nucleoside Triphosphate Pyrophosphohydrolase"/>
    <property type="match status" value="1"/>
</dbReference>
<dbReference type="Proteomes" id="UP000093226">
    <property type="component" value="Unassembled WGS sequence"/>
</dbReference>
<reference evidence="2 7" key="4">
    <citation type="submission" date="2019-07" db="EMBL/GenBank/DDBJ databases">
        <title>Whole genome shotgun sequence of Flavobacterium glycines NBRC 105008.</title>
        <authorList>
            <person name="Hosoyama A."/>
            <person name="Uohara A."/>
            <person name="Ohji S."/>
            <person name="Ichikawa N."/>
        </authorList>
    </citation>
    <scope>NUCLEOTIDE SEQUENCE [LARGE SCALE GENOMIC DNA]</scope>
    <source>
        <strain evidence="2 7">NBRC 105008</strain>
    </source>
</reference>
<evidence type="ECO:0000313" key="2">
    <source>
        <dbReference type="EMBL" id="GEL11804.1"/>
    </source>
</evidence>
<dbReference type="PANTHER" id="PTHR43736">
    <property type="entry name" value="ADP-RIBOSE PYROPHOSPHATASE"/>
    <property type="match status" value="1"/>
</dbReference>
<dbReference type="RefSeq" id="WP_066326034.1">
    <property type="nucleotide sequence ID" value="NZ_BJVF01000006.1"/>
</dbReference>
<proteinExistence type="predicted"/>
<dbReference type="InterPro" id="IPR054105">
    <property type="entry name" value="WHD_NrtR"/>
</dbReference>
<organism evidence="3 5">
    <name type="scientific">Flavobacterium glycines</name>
    <dbReference type="NCBI Taxonomy" id="551990"/>
    <lineage>
        <taxon>Bacteria</taxon>
        <taxon>Pseudomonadati</taxon>
        <taxon>Bacteroidota</taxon>
        <taxon>Flavobacteriia</taxon>
        <taxon>Flavobacteriales</taxon>
        <taxon>Flavobacteriaceae</taxon>
        <taxon>Flavobacterium</taxon>
    </lineage>
</organism>
<accession>A0A1B9DSP3</accession>
<dbReference type="OrthoDB" id="9786141at2"/>
<evidence type="ECO:0000259" key="1">
    <source>
        <dbReference type="Pfam" id="PF21906"/>
    </source>
</evidence>
<reference evidence="3" key="2">
    <citation type="submission" date="2016-03" db="EMBL/GenBank/DDBJ databases">
        <authorList>
            <person name="Ploux O."/>
        </authorList>
    </citation>
    <scope>NUCLEOTIDE SEQUENCE</scope>
    <source>
        <strain evidence="3">NBRC 105008</strain>
    </source>
</reference>
<dbReference type="Proteomes" id="UP000321579">
    <property type="component" value="Unassembled WGS sequence"/>
</dbReference>
<evidence type="ECO:0000313" key="5">
    <source>
        <dbReference type="Proteomes" id="UP000093226"/>
    </source>
</evidence>
<dbReference type="SUPFAM" id="SSF46785">
    <property type="entry name" value="Winged helix' DNA-binding domain"/>
    <property type="match status" value="1"/>
</dbReference>
<dbReference type="CDD" id="cd18873">
    <property type="entry name" value="NUDIX_NadM_like"/>
    <property type="match status" value="1"/>
</dbReference>